<dbReference type="EMBL" id="FUZT01000006">
    <property type="protein sequence ID" value="SKC73268.1"/>
    <property type="molecule type" value="Genomic_DNA"/>
</dbReference>
<gene>
    <name evidence="2" type="ORF">SAMN02194393_02706</name>
</gene>
<protein>
    <recommendedName>
        <fullName evidence="1">DUF3991 domain-containing protein</fullName>
    </recommendedName>
</protein>
<organism evidence="2 3">
    <name type="scientific">Maledivibacter halophilus</name>
    <dbReference type="NCBI Taxonomy" id="36842"/>
    <lineage>
        <taxon>Bacteria</taxon>
        <taxon>Bacillati</taxon>
        <taxon>Bacillota</taxon>
        <taxon>Clostridia</taxon>
        <taxon>Peptostreptococcales</taxon>
        <taxon>Caminicellaceae</taxon>
        <taxon>Maledivibacter</taxon>
    </lineage>
</organism>
<dbReference type="SUPFAM" id="SSF56731">
    <property type="entry name" value="DNA primase core"/>
    <property type="match status" value="1"/>
</dbReference>
<feature type="domain" description="DUF3991" evidence="1">
    <location>
        <begin position="30"/>
        <end position="102"/>
    </location>
</feature>
<dbReference type="OrthoDB" id="9802530at2"/>
<proteinExistence type="predicted"/>
<dbReference type="STRING" id="36842.SAMN02194393_02706"/>
<dbReference type="Pfam" id="PF13155">
    <property type="entry name" value="Toprim_2"/>
    <property type="match status" value="1"/>
</dbReference>
<evidence type="ECO:0000313" key="2">
    <source>
        <dbReference type="EMBL" id="SKC73268.1"/>
    </source>
</evidence>
<dbReference type="InterPro" id="IPR025054">
    <property type="entry name" value="DUF3991"/>
</dbReference>
<accession>A0A1T5LCY2</accession>
<dbReference type="RefSeq" id="WP_079492267.1">
    <property type="nucleotide sequence ID" value="NZ_FUZT01000006.1"/>
</dbReference>
<dbReference type="Proteomes" id="UP000190285">
    <property type="component" value="Unassembled WGS sequence"/>
</dbReference>
<dbReference type="Pfam" id="PF13154">
    <property type="entry name" value="DUF3991"/>
    <property type="match status" value="1"/>
</dbReference>
<keyword evidence="3" id="KW-1185">Reference proteome</keyword>
<dbReference type="Gene3D" id="3.40.1360.10">
    <property type="match status" value="1"/>
</dbReference>
<dbReference type="CDD" id="cd00188">
    <property type="entry name" value="TOPRIM"/>
    <property type="match status" value="1"/>
</dbReference>
<evidence type="ECO:0000313" key="3">
    <source>
        <dbReference type="Proteomes" id="UP000190285"/>
    </source>
</evidence>
<name>A0A1T5LCY2_9FIRM</name>
<evidence type="ECO:0000259" key="1">
    <source>
        <dbReference type="Pfam" id="PF13154"/>
    </source>
</evidence>
<sequence>MGTISPLKDIDEKRELVLPRRNSTYKHIFAYLIHTRKIDGDVVQEFVKNKQLYEDEKRNCVFVGYNNENEPKFANLRGTGRKQFRKDLWGSDKTYPFHREGTNDTLLIFESPIDLMSYMTLAKIYKIKDLNHHMISMGGTSYLPIEYYISQHPVIKKMILCLDNDQEGHFFSQQIQERFGERFQILKHLPTAKDFNEDLIVIHNRLNDYEKTEGMQL</sequence>
<reference evidence="2 3" key="1">
    <citation type="submission" date="2017-02" db="EMBL/GenBank/DDBJ databases">
        <authorList>
            <person name="Peterson S.W."/>
        </authorList>
    </citation>
    <scope>NUCLEOTIDE SEQUENCE [LARGE SCALE GENOMIC DNA]</scope>
    <source>
        <strain evidence="2 3">M1</strain>
    </source>
</reference>
<dbReference type="AlphaFoldDB" id="A0A1T5LCY2"/>